<evidence type="ECO:0000313" key="1">
    <source>
        <dbReference type="EMBL" id="OUM26369.1"/>
    </source>
</evidence>
<organism evidence="1 2">
    <name type="scientific">Pseudomonas putida</name>
    <name type="common">Arthrobacter siderocapsulatus</name>
    <dbReference type="NCBI Taxonomy" id="303"/>
    <lineage>
        <taxon>Bacteria</taxon>
        <taxon>Pseudomonadati</taxon>
        <taxon>Pseudomonadota</taxon>
        <taxon>Gammaproteobacteria</taxon>
        <taxon>Pseudomonadales</taxon>
        <taxon>Pseudomonadaceae</taxon>
        <taxon>Pseudomonas</taxon>
    </lineage>
</organism>
<sequence length="71" mass="7710">MSSILALPQRALQGSTGLYIAAGRSQCRSCNSKFFAINNATFRSCLNSKLRGWVKSFPDLATELPETLTLG</sequence>
<dbReference type="AlphaFoldDB" id="A0A1Y3KKJ3"/>
<gene>
    <name evidence="1" type="ORF">B8W72_24415</name>
</gene>
<accession>A0A1Y3KKJ3</accession>
<protein>
    <submittedName>
        <fullName evidence="1">Uncharacterized protein</fullName>
    </submittedName>
</protein>
<dbReference type="EMBL" id="NFSB01000087">
    <property type="protein sequence ID" value="OUM26369.1"/>
    <property type="molecule type" value="Genomic_DNA"/>
</dbReference>
<comment type="caution">
    <text evidence="1">The sequence shown here is derived from an EMBL/GenBank/DDBJ whole genome shotgun (WGS) entry which is preliminary data.</text>
</comment>
<reference evidence="1 2" key="1">
    <citation type="submission" date="2017-05" db="EMBL/GenBank/DDBJ databases">
        <title>Whole genome sequence of Pseudomonas putida isolate 1312 commercialized as a biostimulant.</title>
        <authorList>
            <person name="Crovadore J."/>
            <person name="Blanc P."/>
            <person name="Chablais R."/>
            <person name="Cochard B."/>
            <person name="Grizard D."/>
            <person name="Lefort F."/>
        </authorList>
    </citation>
    <scope>NUCLEOTIDE SEQUENCE [LARGE SCALE GENOMIC DNA]</scope>
    <source>
        <strain evidence="1 2">1312</strain>
    </source>
</reference>
<dbReference type="Proteomes" id="UP000196082">
    <property type="component" value="Unassembled WGS sequence"/>
</dbReference>
<proteinExistence type="predicted"/>
<name>A0A1Y3KKJ3_PSEPU</name>
<evidence type="ECO:0000313" key="2">
    <source>
        <dbReference type="Proteomes" id="UP000196082"/>
    </source>
</evidence>